<dbReference type="AlphaFoldDB" id="A0AAX6FC34"/>
<comment type="caution">
    <text evidence="1">The sequence shown here is derived from an EMBL/GenBank/DDBJ whole genome shotgun (WGS) entry which is preliminary data.</text>
</comment>
<evidence type="ECO:0008006" key="3">
    <source>
        <dbReference type="Google" id="ProtNLM"/>
    </source>
</evidence>
<evidence type="ECO:0000313" key="1">
    <source>
        <dbReference type="EMBL" id="KAJ6814060.1"/>
    </source>
</evidence>
<reference evidence="1" key="2">
    <citation type="submission" date="2023-04" db="EMBL/GenBank/DDBJ databases">
        <authorList>
            <person name="Bruccoleri R.E."/>
            <person name="Oakeley E.J."/>
            <person name="Faust A.-M."/>
            <person name="Dessus-Babus S."/>
            <person name="Altorfer M."/>
            <person name="Burckhardt D."/>
            <person name="Oertli M."/>
            <person name="Naumann U."/>
            <person name="Petersen F."/>
            <person name="Wong J."/>
        </authorList>
    </citation>
    <scope>NUCLEOTIDE SEQUENCE</scope>
    <source>
        <strain evidence="1">GSM-AAB239-AS_SAM_17_03QT</strain>
        <tissue evidence="1">Leaf</tissue>
    </source>
</reference>
<accession>A0AAX6FC34</accession>
<dbReference type="EMBL" id="JANAVB010029819">
    <property type="protein sequence ID" value="KAJ6814060.1"/>
    <property type="molecule type" value="Genomic_DNA"/>
</dbReference>
<sequence length="64" mass="7113">MALAFGSCAVEIISALMCRVRVFRVRTCLACIPSSRTCTSSYGVLKCYDLGTCFGKFLWLCLEF</sequence>
<gene>
    <name evidence="1" type="ORF">M6B38_139205</name>
</gene>
<protein>
    <recommendedName>
        <fullName evidence="3">Secreted protein</fullName>
    </recommendedName>
</protein>
<evidence type="ECO:0000313" key="2">
    <source>
        <dbReference type="Proteomes" id="UP001140949"/>
    </source>
</evidence>
<proteinExistence type="predicted"/>
<dbReference type="Proteomes" id="UP001140949">
    <property type="component" value="Unassembled WGS sequence"/>
</dbReference>
<keyword evidence="2" id="KW-1185">Reference proteome</keyword>
<reference evidence="1" key="1">
    <citation type="journal article" date="2023" name="GigaByte">
        <title>Genome assembly of the bearded iris, Iris pallida Lam.</title>
        <authorList>
            <person name="Bruccoleri R.E."/>
            <person name="Oakeley E.J."/>
            <person name="Faust A.M.E."/>
            <person name="Altorfer M."/>
            <person name="Dessus-Babus S."/>
            <person name="Burckhardt D."/>
            <person name="Oertli M."/>
            <person name="Naumann U."/>
            <person name="Petersen F."/>
            <person name="Wong J."/>
        </authorList>
    </citation>
    <scope>NUCLEOTIDE SEQUENCE</scope>
    <source>
        <strain evidence="1">GSM-AAB239-AS_SAM_17_03QT</strain>
    </source>
</reference>
<organism evidence="1 2">
    <name type="scientific">Iris pallida</name>
    <name type="common">Sweet iris</name>
    <dbReference type="NCBI Taxonomy" id="29817"/>
    <lineage>
        <taxon>Eukaryota</taxon>
        <taxon>Viridiplantae</taxon>
        <taxon>Streptophyta</taxon>
        <taxon>Embryophyta</taxon>
        <taxon>Tracheophyta</taxon>
        <taxon>Spermatophyta</taxon>
        <taxon>Magnoliopsida</taxon>
        <taxon>Liliopsida</taxon>
        <taxon>Asparagales</taxon>
        <taxon>Iridaceae</taxon>
        <taxon>Iridoideae</taxon>
        <taxon>Irideae</taxon>
        <taxon>Iris</taxon>
    </lineage>
</organism>
<name>A0AAX6FC34_IRIPA</name>